<evidence type="ECO:0000313" key="3">
    <source>
        <dbReference type="EMBL" id="KAK9271989.1"/>
    </source>
</evidence>
<feature type="compositionally biased region" description="Basic residues" evidence="1">
    <location>
        <begin position="1"/>
        <end position="10"/>
    </location>
</feature>
<reference evidence="3 4" key="1">
    <citation type="journal article" date="2024" name="Plant J.">
        <title>Genome sequences and population genomics reveal climatic adaptation and genomic divergence between two closely related sweetgum species.</title>
        <authorList>
            <person name="Xu W.Q."/>
            <person name="Ren C.Q."/>
            <person name="Zhang X.Y."/>
            <person name="Comes H.P."/>
            <person name="Liu X.H."/>
            <person name="Li Y.G."/>
            <person name="Kettle C.J."/>
            <person name="Jalonen R."/>
            <person name="Gaisberger H."/>
            <person name="Ma Y.Z."/>
            <person name="Qiu Y.X."/>
        </authorList>
    </citation>
    <scope>NUCLEOTIDE SEQUENCE [LARGE SCALE GENOMIC DNA]</scope>
    <source>
        <strain evidence="3">Hangzhou</strain>
    </source>
</reference>
<proteinExistence type="predicted"/>
<dbReference type="InterPro" id="IPR046466">
    <property type="entry name" value="Borealin_C"/>
</dbReference>
<protein>
    <recommendedName>
        <fullName evidence="2">Borealin C-terminal domain-containing protein</fullName>
    </recommendedName>
</protein>
<evidence type="ECO:0000256" key="1">
    <source>
        <dbReference type="SAM" id="MobiDB-lite"/>
    </source>
</evidence>
<feature type="domain" description="Borealin C-terminal" evidence="2">
    <location>
        <begin position="220"/>
        <end position="258"/>
    </location>
</feature>
<dbReference type="PANTHER" id="PTHR37248:SF1">
    <property type="entry name" value="TRANSLATION INITIATION FACTOR"/>
    <property type="match status" value="1"/>
</dbReference>
<organism evidence="3 4">
    <name type="scientific">Liquidambar formosana</name>
    <name type="common">Formosan gum</name>
    <dbReference type="NCBI Taxonomy" id="63359"/>
    <lineage>
        <taxon>Eukaryota</taxon>
        <taxon>Viridiplantae</taxon>
        <taxon>Streptophyta</taxon>
        <taxon>Embryophyta</taxon>
        <taxon>Tracheophyta</taxon>
        <taxon>Spermatophyta</taxon>
        <taxon>Magnoliopsida</taxon>
        <taxon>eudicotyledons</taxon>
        <taxon>Gunneridae</taxon>
        <taxon>Pentapetalae</taxon>
        <taxon>Saxifragales</taxon>
        <taxon>Altingiaceae</taxon>
        <taxon>Liquidambar</taxon>
    </lineage>
</organism>
<feature type="compositionally biased region" description="Polar residues" evidence="1">
    <location>
        <begin position="11"/>
        <end position="23"/>
    </location>
</feature>
<keyword evidence="4" id="KW-1185">Reference proteome</keyword>
<feature type="region of interest" description="Disordered" evidence="1">
    <location>
        <begin position="1"/>
        <end position="33"/>
    </location>
</feature>
<dbReference type="PANTHER" id="PTHR37248">
    <property type="entry name" value="TRANSLATION INITIATION FACTOR"/>
    <property type="match status" value="1"/>
</dbReference>
<evidence type="ECO:0000313" key="4">
    <source>
        <dbReference type="Proteomes" id="UP001415857"/>
    </source>
</evidence>
<sequence>MAKRKVKKTVKQSASSPGSNINDANAKEPRIERKEDAIRDDRVECQNAAIRAIRDMEIEHMLTGLCLLRSYFNKEQLQTPVHLFFKENLPNLSIVRNGKDGQFEVQWKDKDGKFSLNQVDGSNIHASLLHQMSIAYPDCSAAMPSFSGFELSSKEVKTSFLGANDLQIRDFVLEEPSETRMLGLQDAFQTPGPFTILHECSWIYNILLLSDFQHGTINMSCIVSSQRLSVGMTPKTLRLPKHGEMLLSVRGSPLGVYEEDNMEVICESEEG</sequence>
<dbReference type="EMBL" id="JBBPBK010000013">
    <property type="protein sequence ID" value="KAK9271989.1"/>
    <property type="molecule type" value="Genomic_DNA"/>
</dbReference>
<gene>
    <name evidence="3" type="ORF">L1049_002358</name>
</gene>
<dbReference type="AlphaFoldDB" id="A0AAP0NJF1"/>
<accession>A0AAP0NJF1</accession>
<dbReference type="Proteomes" id="UP001415857">
    <property type="component" value="Unassembled WGS sequence"/>
</dbReference>
<comment type="caution">
    <text evidence="3">The sequence shown here is derived from an EMBL/GenBank/DDBJ whole genome shotgun (WGS) entry which is preliminary data.</text>
</comment>
<evidence type="ECO:0000259" key="2">
    <source>
        <dbReference type="Pfam" id="PF10512"/>
    </source>
</evidence>
<dbReference type="Pfam" id="PF10512">
    <property type="entry name" value="Borealin"/>
    <property type="match status" value="1"/>
</dbReference>
<name>A0AAP0NJF1_LIQFO</name>